<keyword evidence="3" id="KW-1185">Reference proteome</keyword>
<evidence type="ECO:0000313" key="2">
    <source>
        <dbReference type="EMBL" id="GGZ33969.1"/>
    </source>
</evidence>
<dbReference type="EMBL" id="BMZB01000002">
    <property type="protein sequence ID" value="GGZ33969.1"/>
    <property type="molecule type" value="Genomic_DNA"/>
</dbReference>
<sequence length="254" mass="26710">METMMHTKTAAPVVKAKALSSKALAAPLAAAMFGLTALGVALSPVIAEAAPVGQIETKEVPASRLFPLLKGFLAQPASARDQIQLAYVVRVKHVPVSALDFKLKDGANITKLTLGPDNRITPLPTLAQLNRNAVVVATGPNNVSLAMKLKVYSTQSPARTLSAADMTKAVNQTQTVGKKAAGPAAMLISLPDRVFFAGAGKGTVTLSNGQVKTLPMTTKGEYPSGTPYFYPSDYPGATTLNFERVPQRIEIDNP</sequence>
<gene>
    <name evidence="2" type="ORF">GCM10011273_20420</name>
</gene>
<evidence type="ECO:0000256" key="1">
    <source>
        <dbReference type="SAM" id="SignalP"/>
    </source>
</evidence>
<evidence type="ECO:0008006" key="4">
    <source>
        <dbReference type="Google" id="ProtNLM"/>
    </source>
</evidence>
<reference evidence="2" key="2">
    <citation type="submission" date="2020-09" db="EMBL/GenBank/DDBJ databases">
        <authorList>
            <person name="Sun Q."/>
            <person name="Kim S."/>
        </authorList>
    </citation>
    <scope>NUCLEOTIDE SEQUENCE</scope>
    <source>
        <strain evidence="2">KCTC 32296</strain>
    </source>
</reference>
<evidence type="ECO:0000313" key="3">
    <source>
        <dbReference type="Proteomes" id="UP000662572"/>
    </source>
</evidence>
<protein>
    <recommendedName>
        <fullName evidence="4">DUF4397 domain-containing protein</fullName>
    </recommendedName>
</protein>
<organism evidence="2 3">
    <name type="scientific">Asticcacaulis endophyticus</name>
    <dbReference type="NCBI Taxonomy" id="1395890"/>
    <lineage>
        <taxon>Bacteria</taxon>
        <taxon>Pseudomonadati</taxon>
        <taxon>Pseudomonadota</taxon>
        <taxon>Alphaproteobacteria</taxon>
        <taxon>Caulobacterales</taxon>
        <taxon>Caulobacteraceae</taxon>
        <taxon>Asticcacaulis</taxon>
    </lineage>
</organism>
<reference evidence="2" key="1">
    <citation type="journal article" date="2014" name="Int. J. Syst. Evol. Microbiol.">
        <title>Complete genome sequence of Corynebacterium casei LMG S-19264T (=DSM 44701T), isolated from a smear-ripened cheese.</title>
        <authorList>
            <consortium name="US DOE Joint Genome Institute (JGI-PGF)"/>
            <person name="Walter F."/>
            <person name="Albersmeier A."/>
            <person name="Kalinowski J."/>
            <person name="Ruckert C."/>
        </authorList>
    </citation>
    <scope>NUCLEOTIDE SEQUENCE</scope>
    <source>
        <strain evidence="2">KCTC 32296</strain>
    </source>
</reference>
<dbReference type="Proteomes" id="UP000662572">
    <property type="component" value="Unassembled WGS sequence"/>
</dbReference>
<keyword evidence="1" id="KW-0732">Signal</keyword>
<dbReference type="AlphaFoldDB" id="A0A918Q512"/>
<comment type="caution">
    <text evidence="2">The sequence shown here is derived from an EMBL/GenBank/DDBJ whole genome shotgun (WGS) entry which is preliminary data.</text>
</comment>
<dbReference type="RefSeq" id="WP_189486340.1">
    <property type="nucleotide sequence ID" value="NZ_BMZB01000002.1"/>
</dbReference>
<feature type="chain" id="PRO_5037195291" description="DUF4397 domain-containing protein" evidence="1">
    <location>
        <begin position="26"/>
        <end position="254"/>
    </location>
</feature>
<name>A0A918Q512_9CAUL</name>
<accession>A0A918Q512</accession>
<feature type="signal peptide" evidence="1">
    <location>
        <begin position="1"/>
        <end position="25"/>
    </location>
</feature>
<proteinExistence type="predicted"/>